<dbReference type="AlphaFoldDB" id="A0A1M4TJK9"/>
<evidence type="ECO:0000256" key="3">
    <source>
        <dbReference type="ARBA" id="ARBA00022989"/>
    </source>
</evidence>
<evidence type="ECO:0000256" key="1">
    <source>
        <dbReference type="ARBA" id="ARBA00004141"/>
    </source>
</evidence>
<keyword evidence="3 5" id="KW-1133">Transmembrane helix</keyword>
<proteinExistence type="predicted"/>
<dbReference type="GO" id="GO:0016020">
    <property type="term" value="C:membrane"/>
    <property type="evidence" value="ECO:0007669"/>
    <property type="project" value="UniProtKB-SubCell"/>
</dbReference>
<comment type="subcellular location">
    <subcellularLocation>
        <location evidence="1">Membrane</location>
        <topology evidence="1">Multi-pass membrane protein</topology>
    </subcellularLocation>
</comment>
<dbReference type="Proteomes" id="UP000184517">
    <property type="component" value="Unassembled WGS sequence"/>
</dbReference>
<dbReference type="STRING" id="1122206.SAMN02745753_00306"/>
<evidence type="ECO:0000256" key="4">
    <source>
        <dbReference type="ARBA" id="ARBA00023136"/>
    </source>
</evidence>
<evidence type="ECO:0000256" key="5">
    <source>
        <dbReference type="SAM" id="Phobius"/>
    </source>
</evidence>
<name>A0A1M4TJK9_9GAMM</name>
<feature type="transmembrane region" description="Helical" evidence="5">
    <location>
        <begin position="31"/>
        <end position="50"/>
    </location>
</feature>
<keyword evidence="2 5" id="KW-0812">Transmembrane</keyword>
<dbReference type="InterPro" id="IPR037294">
    <property type="entry name" value="ABC_BtuC-like"/>
</dbReference>
<protein>
    <submittedName>
        <fullName evidence="6">Iron complex transport system permease protein</fullName>
    </submittedName>
</protein>
<reference evidence="7" key="1">
    <citation type="submission" date="2016-11" db="EMBL/GenBank/DDBJ databases">
        <authorList>
            <person name="Varghese N."/>
            <person name="Submissions S."/>
        </authorList>
    </citation>
    <scope>NUCLEOTIDE SEQUENCE [LARGE SCALE GENOMIC DNA]</scope>
    <source>
        <strain evidence="7">DSM 16579</strain>
    </source>
</reference>
<dbReference type="EMBL" id="FQVF01000002">
    <property type="protein sequence ID" value="SHE44683.1"/>
    <property type="molecule type" value="Genomic_DNA"/>
</dbReference>
<evidence type="ECO:0000313" key="7">
    <source>
        <dbReference type="Proteomes" id="UP000184517"/>
    </source>
</evidence>
<gene>
    <name evidence="6" type="ORF">SAMN02745753_00306</name>
</gene>
<keyword evidence="7" id="KW-1185">Reference proteome</keyword>
<organism evidence="6 7">
    <name type="scientific">Marinomonas polaris DSM 16579</name>
    <dbReference type="NCBI Taxonomy" id="1122206"/>
    <lineage>
        <taxon>Bacteria</taxon>
        <taxon>Pseudomonadati</taxon>
        <taxon>Pseudomonadota</taxon>
        <taxon>Gammaproteobacteria</taxon>
        <taxon>Oceanospirillales</taxon>
        <taxon>Oceanospirillaceae</taxon>
        <taxon>Marinomonas</taxon>
    </lineage>
</organism>
<sequence>MIFTIAFCFATSLIFITIINRIEFKNTLLIPVLSLMYGSILSSIAEFYAYKNNILQSMQGWLLGDRTKLTKLKVISP</sequence>
<evidence type="ECO:0000256" key="2">
    <source>
        <dbReference type="ARBA" id="ARBA00022692"/>
    </source>
</evidence>
<evidence type="ECO:0000313" key="6">
    <source>
        <dbReference type="EMBL" id="SHE44683.1"/>
    </source>
</evidence>
<keyword evidence="4 5" id="KW-0472">Membrane</keyword>
<accession>A0A1M4TJK9</accession>
<dbReference type="SUPFAM" id="SSF81345">
    <property type="entry name" value="ABC transporter involved in vitamin B12 uptake, BtuC"/>
    <property type="match status" value="1"/>
</dbReference>